<accession>A2D8I7</accession>
<dbReference type="RefSeq" id="XP_001584222.1">
    <property type="nucleotide sequence ID" value="XM_001584172.1"/>
</dbReference>
<dbReference type="VEuPathDB" id="TrichDB:TVAGG3_0392960"/>
<keyword evidence="4" id="KW-1185">Reference proteome</keyword>
<evidence type="ECO:0000313" key="4">
    <source>
        <dbReference type="Proteomes" id="UP000001542"/>
    </source>
</evidence>
<feature type="compositionally biased region" description="Low complexity" evidence="2">
    <location>
        <begin position="484"/>
        <end position="504"/>
    </location>
</feature>
<reference evidence="3" key="2">
    <citation type="journal article" date="2007" name="Science">
        <title>Draft genome sequence of the sexually transmitted pathogen Trichomonas vaginalis.</title>
        <authorList>
            <person name="Carlton J.M."/>
            <person name="Hirt R.P."/>
            <person name="Silva J.C."/>
            <person name="Delcher A.L."/>
            <person name="Schatz M."/>
            <person name="Zhao Q."/>
            <person name="Wortman J.R."/>
            <person name="Bidwell S.L."/>
            <person name="Alsmark U.C.M."/>
            <person name="Besteiro S."/>
            <person name="Sicheritz-Ponten T."/>
            <person name="Noel C.J."/>
            <person name="Dacks J.B."/>
            <person name="Foster P.G."/>
            <person name="Simillion C."/>
            <person name="Van de Peer Y."/>
            <person name="Miranda-Saavedra D."/>
            <person name="Barton G.J."/>
            <person name="Westrop G.D."/>
            <person name="Mueller S."/>
            <person name="Dessi D."/>
            <person name="Fiori P.L."/>
            <person name="Ren Q."/>
            <person name="Paulsen I."/>
            <person name="Zhang H."/>
            <person name="Bastida-Corcuera F.D."/>
            <person name="Simoes-Barbosa A."/>
            <person name="Brown M.T."/>
            <person name="Hayes R.D."/>
            <person name="Mukherjee M."/>
            <person name="Okumura C.Y."/>
            <person name="Schneider R."/>
            <person name="Smith A.J."/>
            <person name="Vanacova S."/>
            <person name="Villalvazo M."/>
            <person name="Haas B.J."/>
            <person name="Pertea M."/>
            <person name="Feldblyum T.V."/>
            <person name="Utterback T.R."/>
            <person name="Shu C.L."/>
            <person name="Osoegawa K."/>
            <person name="de Jong P.J."/>
            <person name="Hrdy I."/>
            <person name="Horvathova L."/>
            <person name="Zubacova Z."/>
            <person name="Dolezal P."/>
            <person name="Malik S.B."/>
            <person name="Logsdon J.M. Jr."/>
            <person name="Henze K."/>
            <person name="Gupta A."/>
            <person name="Wang C.C."/>
            <person name="Dunne R.L."/>
            <person name="Upcroft J.A."/>
            <person name="Upcroft P."/>
            <person name="White O."/>
            <person name="Salzberg S.L."/>
            <person name="Tang P."/>
            <person name="Chiu C.-H."/>
            <person name="Lee Y.-S."/>
            <person name="Embley T.M."/>
            <person name="Coombs G.H."/>
            <person name="Mottram J.C."/>
            <person name="Tachezy J."/>
            <person name="Fraser-Liggett C.M."/>
            <person name="Johnson P.J."/>
        </authorList>
    </citation>
    <scope>NUCLEOTIDE SEQUENCE [LARGE SCALE GENOMIC DNA]</scope>
    <source>
        <strain evidence="3">G3</strain>
    </source>
</reference>
<evidence type="ECO:0000313" key="3">
    <source>
        <dbReference type="EMBL" id="EAY23236.1"/>
    </source>
</evidence>
<reference evidence="3" key="1">
    <citation type="submission" date="2006-10" db="EMBL/GenBank/DDBJ databases">
        <authorList>
            <person name="Amadeo P."/>
            <person name="Zhao Q."/>
            <person name="Wortman J."/>
            <person name="Fraser-Liggett C."/>
            <person name="Carlton J."/>
        </authorList>
    </citation>
    <scope>NUCLEOTIDE SEQUENCE</scope>
    <source>
        <strain evidence="3">G3</strain>
    </source>
</reference>
<feature type="compositionally biased region" description="Basic and acidic residues" evidence="2">
    <location>
        <begin position="464"/>
        <end position="479"/>
    </location>
</feature>
<organism evidence="3 4">
    <name type="scientific">Trichomonas vaginalis (strain ATCC PRA-98 / G3)</name>
    <dbReference type="NCBI Taxonomy" id="412133"/>
    <lineage>
        <taxon>Eukaryota</taxon>
        <taxon>Metamonada</taxon>
        <taxon>Parabasalia</taxon>
        <taxon>Trichomonadida</taxon>
        <taxon>Trichomonadidae</taxon>
        <taxon>Trichomonas</taxon>
    </lineage>
</organism>
<feature type="compositionally biased region" description="Low complexity" evidence="2">
    <location>
        <begin position="431"/>
        <end position="444"/>
    </location>
</feature>
<dbReference type="VEuPathDB" id="TrichDB:TVAG_185420"/>
<feature type="compositionally biased region" description="Polar residues" evidence="2">
    <location>
        <begin position="345"/>
        <end position="358"/>
    </location>
</feature>
<keyword evidence="1" id="KW-0175">Coiled coil</keyword>
<sequence length="512" mass="58391">MNEFELSYNGTPFIINPEAFCMSSTIFSQIYDTTIPSMVITNDYPLDVFRTFLMAVQNLDYTIDEHNVEDLLRLGTEWGVQSLVNEVNKFLTLHSVQNSATILIDNYEKGVPTAELELFCAKDFNNVYASEAFIKMPIVLLRSVLAHVFENRVEWKVDDIKLAIAVKEILKVHGANISEFFEKLDFNQIPSIVFYTLMDSEFFNKENVADQIFEATKKLLASLKSNRIESEKELKNANVLVSSTQNKLENLKVEVQKAAESIDKINDEAATNENYVKAIKERTEQMEKILRDHGERPPPKNKSKGQKSPRDVQKPQNKAPNNQQQKPQKSQKQDNKFAPYYAPQEPTQASAPSQTNENKYAPLRQNQIQQNPQNQNQNHPQQNKAKKNKNQNKKKNQNDSKFAVYRPPSNQQPSTDAKDTQQEQTTETKEQQPNNEAPAPQQEQPNKEEVSSQQNAEVAPPQQEEPHNEVAPPQEKEEVPPQQPNEEVAPQQQDNDAAAPQQDQTTEANETN</sequence>
<feature type="region of interest" description="Disordered" evidence="2">
    <location>
        <begin position="290"/>
        <end position="512"/>
    </location>
</feature>
<dbReference type="AlphaFoldDB" id="A2D8I7"/>
<dbReference type="InParanoid" id="A2D8I7"/>
<feature type="compositionally biased region" description="Low complexity" evidence="2">
    <location>
        <begin position="314"/>
        <end position="330"/>
    </location>
</feature>
<evidence type="ECO:0000256" key="2">
    <source>
        <dbReference type="SAM" id="MobiDB-lite"/>
    </source>
</evidence>
<feature type="compositionally biased region" description="Basic and acidic residues" evidence="2">
    <location>
        <begin position="416"/>
        <end position="430"/>
    </location>
</feature>
<dbReference type="EMBL" id="DS113179">
    <property type="protein sequence ID" value="EAY23236.1"/>
    <property type="molecule type" value="Genomic_DNA"/>
</dbReference>
<protein>
    <recommendedName>
        <fullName evidence="5">BTB domain-containing protein</fullName>
    </recommendedName>
</protein>
<feature type="compositionally biased region" description="Basic residues" evidence="2">
    <location>
        <begin position="384"/>
        <end position="395"/>
    </location>
</feature>
<feature type="compositionally biased region" description="Low complexity" evidence="2">
    <location>
        <begin position="365"/>
        <end position="383"/>
    </location>
</feature>
<feature type="coiled-coil region" evidence="1">
    <location>
        <begin position="220"/>
        <end position="268"/>
    </location>
</feature>
<dbReference type="Proteomes" id="UP000001542">
    <property type="component" value="Unassembled WGS sequence"/>
</dbReference>
<name>A2D8I7_TRIV3</name>
<dbReference type="KEGG" id="tva:5468797"/>
<evidence type="ECO:0000256" key="1">
    <source>
        <dbReference type="SAM" id="Coils"/>
    </source>
</evidence>
<evidence type="ECO:0008006" key="5">
    <source>
        <dbReference type="Google" id="ProtNLM"/>
    </source>
</evidence>
<gene>
    <name evidence="3" type="ORF">TVAG_185420</name>
</gene>
<proteinExistence type="predicted"/>